<gene>
    <name evidence="2" type="ORF">FNH08_08275</name>
</gene>
<accession>A0A5N8XCD2</accession>
<evidence type="ECO:0000313" key="2">
    <source>
        <dbReference type="EMBL" id="MPY57173.1"/>
    </source>
</evidence>
<dbReference type="AlphaFoldDB" id="A0A5N8XCD2"/>
<feature type="region of interest" description="Disordered" evidence="1">
    <location>
        <begin position="130"/>
        <end position="171"/>
    </location>
</feature>
<proteinExistence type="predicted"/>
<reference evidence="2 3" key="1">
    <citation type="submission" date="2019-07" db="EMBL/GenBank/DDBJ databases">
        <title>New species of Amycolatopsis and Streptomyces.</title>
        <authorList>
            <person name="Duangmal K."/>
            <person name="Teo W.F.A."/>
            <person name="Lipun K."/>
        </authorList>
    </citation>
    <scope>NUCLEOTIDE SEQUENCE [LARGE SCALE GENOMIC DNA]</scope>
    <source>
        <strain evidence="2 3">NBRC 106415</strain>
    </source>
</reference>
<dbReference type="OrthoDB" id="3989267at2"/>
<evidence type="ECO:0000256" key="1">
    <source>
        <dbReference type="SAM" id="MobiDB-lite"/>
    </source>
</evidence>
<sequence>MSRTKLNERQLDVLRRICHGQTPITSDDSDLATTVYALRNRGLVTTTRADGRWNAAPTEAGLQHLAHTDTTLAPRPSASAPSTAPEAAELITRLQQAGGTLHIINPTPDERAHWRRVLHAARADHLIPDGHHIQHTGRDKGDLIIALRPGPPPRRSTPPNETVPVSDDLPPDSLHSAAAAAHIPACPDCQPRARRILHALCHAAEAKNYTVSNPETGSAASLVITIGDSSFPLSFHEGSYEVPDPSGAKYAWQRVTARTTRPSHELELSLEYTYAHRGRRSHWGDRQRWRLEDKLPALFREIGHRAHAEYERLQVQQRKEEETRQRWLTAMQQARTALLEDHRLKALRTQVQAWQEATAIRAYCDALEDHHATTDVAEATTAWTTWARAYADRIDPVPQNPGLPDPPTITPEDLRPYLRGWSPYESKRA</sequence>
<evidence type="ECO:0008006" key="4">
    <source>
        <dbReference type="Google" id="ProtNLM"/>
    </source>
</evidence>
<name>A0A5N8XCD2_9ACTN</name>
<dbReference type="Proteomes" id="UP000400924">
    <property type="component" value="Unassembled WGS sequence"/>
</dbReference>
<evidence type="ECO:0000313" key="3">
    <source>
        <dbReference type="Proteomes" id="UP000400924"/>
    </source>
</evidence>
<feature type="compositionally biased region" description="Basic and acidic residues" evidence="1">
    <location>
        <begin position="130"/>
        <end position="142"/>
    </location>
</feature>
<dbReference type="EMBL" id="VJZC01000035">
    <property type="protein sequence ID" value="MPY57173.1"/>
    <property type="molecule type" value="Genomic_DNA"/>
</dbReference>
<keyword evidence="3" id="KW-1185">Reference proteome</keyword>
<protein>
    <recommendedName>
        <fullName evidence="4">PE-PGRS family protein</fullName>
    </recommendedName>
</protein>
<organism evidence="2 3">
    <name type="scientific">Streptomyces spongiae</name>
    <dbReference type="NCBI Taxonomy" id="565072"/>
    <lineage>
        <taxon>Bacteria</taxon>
        <taxon>Bacillati</taxon>
        <taxon>Actinomycetota</taxon>
        <taxon>Actinomycetes</taxon>
        <taxon>Kitasatosporales</taxon>
        <taxon>Streptomycetaceae</taxon>
        <taxon>Streptomyces</taxon>
    </lineage>
</organism>
<feature type="region of interest" description="Disordered" evidence="1">
    <location>
        <begin position="396"/>
        <end position="429"/>
    </location>
</feature>
<feature type="compositionally biased region" description="Pro residues" evidence="1">
    <location>
        <begin position="398"/>
        <end position="409"/>
    </location>
</feature>
<dbReference type="RefSeq" id="WP_152770734.1">
    <property type="nucleotide sequence ID" value="NZ_VJZC01000035.1"/>
</dbReference>
<comment type="caution">
    <text evidence="2">The sequence shown here is derived from an EMBL/GenBank/DDBJ whole genome shotgun (WGS) entry which is preliminary data.</text>
</comment>